<proteinExistence type="predicted"/>
<protein>
    <submittedName>
        <fullName evidence="1">Uncharacterized protein</fullName>
    </submittedName>
</protein>
<reference evidence="1 2" key="1">
    <citation type="submission" date="2024-10" db="EMBL/GenBank/DDBJ databases">
        <title>The Natural Products Discovery Center: Release of the First 8490 Sequenced Strains for Exploring Actinobacteria Biosynthetic Diversity.</title>
        <authorList>
            <person name="Kalkreuter E."/>
            <person name="Kautsar S.A."/>
            <person name="Yang D."/>
            <person name="Bader C.D."/>
            <person name="Teijaro C.N."/>
            <person name="Fluegel L."/>
            <person name="Davis C.M."/>
            <person name="Simpson J.R."/>
            <person name="Lauterbach L."/>
            <person name="Steele A.D."/>
            <person name="Gui C."/>
            <person name="Meng S."/>
            <person name="Li G."/>
            <person name="Viehrig K."/>
            <person name="Ye F."/>
            <person name="Su P."/>
            <person name="Kiefer A.F."/>
            <person name="Nichols A."/>
            <person name="Cepeda A.J."/>
            <person name="Yan W."/>
            <person name="Fan B."/>
            <person name="Jiang Y."/>
            <person name="Adhikari A."/>
            <person name="Zheng C.-J."/>
            <person name="Schuster L."/>
            <person name="Cowan T.M."/>
            <person name="Smanski M.J."/>
            <person name="Chevrette M.G."/>
            <person name="De Carvalho L.P.S."/>
            <person name="Shen B."/>
        </authorList>
    </citation>
    <scope>NUCLEOTIDE SEQUENCE [LARGE SCALE GENOMIC DNA]</scope>
    <source>
        <strain evidence="1 2">NPDC019481</strain>
    </source>
</reference>
<keyword evidence="2" id="KW-1185">Reference proteome</keyword>
<sequence length="46" mass="5225">MTIGPAESGVLLEIGHRSKWGIQFVVFHAMEARDKFLTPKERGEVR</sequence>
<name>A0ABW7XD33_9MICO</name>
<dbReference type="EMBL" id="JBIRYI010000001">
    <property type="protein sequence ID" value="MFI2485398.1"/>
    <property type="molecule type" value="Genomic_DNA"/>
</dbReference>
<evidence type="ECO:0000313" key="1">
    <source>
        <dbReference type="EMBL" id="MFI2485398.1"/>
    </source>
</evidence>
<organism evidence="1 2">
    <name type="scientific">Promicromonospora kroppenstedtii</name>
    <dbReference type="NCBI Taxonomy" id="440482"/>
    <lineage>
        <taxon>Bacteria</taxon>
        <taxon>Bacillati</taxon>
        <taxon>Actinomycetota</taxon>
        <taxon>Actinomycetes</taxon>
        <taxon>Micrococcales</taxon>
        <taxon>Promicromonosporaceae</taxon>
        <taxon>Promicromonospora</taxon>
    </lineage>
</organism>
<accession>A0ABW7XD33</accession>
<comment type="caution">
    <text evidence="1">The sequence shown here is derived from an EMBL/GenBank/DDBJ whole genome shotgun (WGS) entry which is preliminary data.</text>
</comment>
<dbReference type="RefSeq" id="WP_397400463.1">
    <property type="nucleotide sequence ID" value="NZ_JBIRYI010000001.1"/>
</dbReference>
<dbReference type="Proteomes" id="UP001611580">
    <property type="component" value="Unassembled WGS sequence"/>
</dbReference>
<gene>
    <name evidence="1" type="ORF">ACH47X_00740</name>
</gene>
<evidence type="ECO:0000313" key="2">
    <source>
        <dbReference type="Proteomes" id="UP001611580"/>
    </source>
</evidence>